<dbReference type="EMBL" id="RFFG01000038">
    <property type="protein sequence ID" value="RMI41913.1"/>
    <property type="molecule type" value="Genomic_DNA"/>
</dbReference>
<proteinExistence type="predicted"/>
<dbReference type="Proteomes" id="UP000282674">
    <property type="component" value="Unassembled WGS sequence"/>
</dbReference>
<feature type="signal peptide" evidence="1">
    <location>
        <begin position="1"/>
        <end position="23"/>
    </location>
</feature>
<dbReference type="InterPro" id="IPR008969">
    <property type="entry name" value="CarboxyPept-like_regulatory"/>
</dbReference>
<dbReference type="SUPFAM" id="SSF49464">
    <property type="entry name" value="Carboxypeptidase regulatory domain-like"/>
    <property type="match status" value="1"/>
</dbReference>
<name>A0A3M2LZB2_9ACTN</name>
<dbReference type="Gene3D" id="2.60.40.1120">
    <property type="entry name" value="Carboxypeptidase-like, regulatory domain"/>
    <property type="match status" value="1"/>
</dbReference>
<evidence type="ECO:0008006" key="4">
    <source>
        <dbReference type="Google" id="ProtNLM"/>
    </source>
</evidence>
<dbReference type="RefSeq" id="WP_122196240.1">
    <property type="nucleotide sequence ID" value="NZ_JBHSKC010000030.1"/>
</dbReference>
<comment type="caution">
    <text evidence="2">The sequence shown here is derived from an EMBL/GenBank/DDBJ whole genome shotgun (WGS) entry which is preliminary data.</text>
</comment>
<evidence type="ECO:0000313" key="2">
    <source>
        <dbReference type="EMBL" id="RMI41913.1"/>
    </source>
</evidence>
<keyword evidence="1" id="KW-0732">Signal</keyword>
<reference evidence="2 3" key="1">
    <citation type="submission" date="2018-10" db="EMBL/GenBank/DDBJ databases">
        <title>Isolation from soil.</title>
        <authorList>
            <person name="Hu J."/>
        </authorList>
    </citation>
    <scope>NUCLEOTIDE SEQUENCE [LARGE SCALE GENOMIC DNA]</scope>
    <source>
        <strain evidence="2 3">NEAU-Ht49</strain>
    </source>
</reference>
<evidence type="ECO:0000313" key="3">
    <source>
        <dbReference type="Proteomes" id="UP000282674"/>
    </source>
</evidence>
<sequence length="663" mass="70999">MRLHLAAITVALVLVPAATPAWADTTRPAATRPAAATATGPVVLWATMEPAGTRASIRVHAAASAGVAKVAASLRLKGSDETYAFDGDLKRSAGTEQDGFWYPATPFDLKAGRTYLDLELTDTTGARRTVRAATFTDLPSSQFSVKVFLPTGEIEPYETSGAFGLEATVRHLRPVGRVTAQLHKWQSDETVGDEIPLSVRSTSQGATYYEAKDVFKPPVGDYDIVVTAVDDQGDVLQARSGHIVEGIATRIEDLKATPGWFDADHRDVTITGRLVSADGEPLEGTTVAVNGTENTTTTAADGTFTLKLTAQHAPVRITASRRGPYIGTKATVPLERRSIPSRISLTSSADLVRVGDTVTLSGTLERQTTPGAYAPLAGKSVTIDYEDYDTRTTSMDVATVFTDANGRYSAKVTVPGWGRWTAHAYPNAGDFAKAVEVVDIKASYRTSVVDFRTTTPRVAAHGKATLTGRVVRSHASPALTPVGGGDVSVLFAADGKKWVYQGSVRTTADGRFTATKTAARDGYWQVRYDGPYSRLPVPPAGGPYAFDEPSTSGRVFVDTAIATRITSFNASPEPVKKGRTLTVKGRITKQSTTWQPATGATLTIYFKPKGSTKWKAMATTKSDRNGWFIRNFKATTDGTWAAAYAGSPTYLSTWSPDDYVDVR</sequence>
<dbReference type="Pfam" id="PF13620">
    <property type="entry name" value="CarboxypepD_reg"/>
    <property type="match status" value="1"/>
</dbReference>
<protein>
    <recommendedName>
        <fullName evidence="4">Carboxypeptidase regulatory-like domain-containing protein</fullName>
    </recommendedName>
</protein>
<gene>
    <name evidence="2" type="ORF">EBO15_21625</name>
</gene>
<organism evidence="2 3">
    <name type="scientific">Actinomadura harenae</name>
    <dbReference type="NCBI Taxonomy" id="2483351"/>
    <lineage>
        <taxon>Bacteria</taxon>
        <taxon>Bacillati</taxon>
        <taxon>Actinomycetota</taxon>
        <taxon>Actinomycetes</taxon>
        <taxon>Streptosporangiales</taxon>
        <taxon>Thermomonosporaceae</taxon>
        <taxon>Actinomadura</taxon>
    </lineage>
</organism>
<dbReference type="AlphaFoldDB" id="A0A3M2LZB2"/>
<evidence type="ECO:0000256" key="1">
    <source>
        <dbReference type="SAM" id="SignalP"/>
    </source>
</evidence>
<accession>A0A3M2LZB2</accession>
<dbReference type="OrthoDB" id="3447380at2"/>
<feature type="chain" id="PRO_5018108090" description="Carboxypeptidase regulatory-like domain-containing protein" evidence="1">
    <location>
        <begin position="24"/>
        <end position="663"/>
    </location>
</feature>
<keyword evidence="3" id="KW-1185">Reference proteome</keyword>